<feature type="transmembrane region" description="Helical" evidence="1">
    <location>
        <begin position="41"/>
        <end position="59"/>
    </location>
</feature>
<evidence type="ECO:0008006" key="4">
    <source>
        <dbReference type="Google" id="ProtNLM"/>
    </source>
</evidence>
<dbReference type="AlphaFoldDB" id="A0A076EH46"/>
<evidence type="ECO:0000313" key="3">
    <source>
        <dbReference type="Proteomes" id="UP000028488"/>
    </source>
</evidence>
<feature type="transmembrane region" description="Helical" evidence="1">
    <location>
        <begin position="7"/>
        <end position="29"/>
    </location>
</feature>
<protein>
    <recommendedName>
        <fullName evidence="4">DUF3592 domain-containing protein</fullName>
    </recommendedName>
</protein>
<reference evidence="2 3" key="1">
    <citation type="submission" date="2014-07" db="EMBL/GenBank/DDBJ databases">
        <title>Genome Sequence of Rhodococcus opacus Strain R7, a Biodegrader of Mono- and Polycyclic Aromatic Hydrocarbons.</title>
        <authorList>
            <person name="Di Gennaro P."/>
            <person name="Zampolli J."/>
            <person name="Presti I."/>
            <person name="Cappelletti M."/>
            <person name="D'Ursi P."/>
            <person name="Orro A."/>
            <person name="Mezzelani A."/>
            <person name="Milanesi L."/>
        </authorList>
    </citation>
    <scope>NUCLEOTIDE SEQUENCE [LARGE SCALE GENOMIC DNA]</scope>
    <source>
        <strain evidence="2 3">R7</strain>
    </source>
</reference>
<dbReference type="RefSeq" id="WP_037243576.1">
    <property type="nucleotide sequence ID" value="NZ_CP008947.1"/>
</dbReference>
<dbReference type="EMBL" id="CP008947">
    <property type="protein sequence ID" value="AII05540.1"/>
    <property type="molecule type" value="Genomic_DNA"/>
</dbReference>
<keyword evidence="1" id="KW-0812">Transmembrane</keyword>
<name>A0A076EH46_RHOOP</name>
<dbReference type="Proteomes" id="UP000028488">
    <property type="component" value="Chromosome"/>
</dbReference>
<evidence type="ECO:0000256" key="1">
    <source>
        <dbReference type="SAM" id="Phobius"/>
    </source>
</evidence>
<keyword evidence="1" id="KW-0472">Membrane</keyword>
<evidence type="ECO:0000313" key="2">
    <source>
        <dbReference type="EMBL" id="AII05540.1"/>
    </source>
</evidence>
<accession>A0A076EH46</accession>
<sequence length="148" mass="16648">MNHQRIVRTVCFVTVGYVIVLAVWLGWLIEHTPPATIPYQIMGLVAAFGSALGFGMMAAERPSRADRQLERHGLEGWARIEHVTPLRRTPDNGELTELDLRLTVPGSESYAGRVVYEVRRENATRFVPGETITVLVDPQDRDHIMLCP</sequence>
<dbReference type="eggNOG" id="ENOG503274R">
    <property type="taxonomic scope" value="Bacteria"/>
</dbReference>
<gene>
    <name evidence="2" type="ORF">EP51_13240</name>
</gene>
<keyword evidence="1" id="KW-1133">Transmembrane helix</keyword>
<organism evidence="2 3">
    <name type="scientific">Rhodococcus opacus</name>
    <name type="common">Nocardia opaca</name>
    <dbReference type="NCBI Taxonomy" id="37919"/>
    <lineage>
        <taxon>Bacteria</taxon>
        <taxon>Bacillati</taxon>
        <taxon>Actinomycetota</taxon>
        <taxon>Actinomycetes</taxon>
        <taxon>Mycobacteriales</taxon>
        <taxon>Nocardiaceae</taxon>
        <taxon>Rhodococcus</taxon>
    </lineage>
</organism>
<proteinExistence type="predicted"/>